<dbReference type="RefSeq" id="WP_164159031.1">
    <property type="nucleotide sequence ID" value="NZ_JBFCWN010000060.1"/>
</dbReference>
<dbReference type="Gene3D" id="2.40.50.140">
    <property type="entry name" value="Nucleic acid-binding proteins"/>
    <property type="match status" value="1"/>
</dbReference>
<organism evidence="1 2">
    <name type="scientific">Stenotrophomonas maltophilia</name>
    <name type="common">Pseudomonas maltophilia</name>
    <name type="synonym">Xanthomonas maltophilia</name>
    <dbReference type="NCBI Taxonomy" id="40324"/>
    <lineage>
        <taxon>Bacteria</taxon>
        <taxon>Pseudomonadati</taxon>
        <taxon>Pseudomonadota</taxon>
        <taxon>Gammaproteobacteria</taxon>
        <taxon>Lysobacterales</taxon>
        <taxon>Lysobacteraceae</taxon>
        <taxon>Stenotrophomonas</taxon>
        <taxon>Stenotrophomonas maltophilia group</taxon>
    </lineage>
</organism>
<comment type="caution">
    <text evidence="1">The sequence shown here is derived from an EMBL/GenBank/DDBJ whole genome shotgun (WGS) entry which is preliminary data.</text>
</comment>
<protein>
    <submittedName>
        <fullName evidence="1">Single-stranded DNA-binding protein</fullName>
    </submittedName>
</protein>
<dbReference type="InterPro" id="IPR012340">
    <property type="entry name" value="NA-bd_OB-fold"/>
</dbReference>
<dbReference type="GO" id="GO:0003677">
    <property type="term" value="F:DNA binding"/>
    <property type="evidence" value="ECO:0007669"/>
    <property type="project" value="UniProtKB-KW"/>
</dbReference>
<name>A0AAI9CEY0_STEMA</name>
<dbReference type="SUPFAM" id="SSF50249">
    <property type="entry name" value="Nucleic acid-binding proteins"/>
    <property type="match status" value="1"/>
</dbReference>
<reference evidence="1" key="1">
    <citation type="submission" date="2022-07" db="EMBL/GenBank/DDBJ databases">
        <authorList>
            <consortium name="Clinical and Environmental Microbiology Branch: Whole genome sequencing antimicrobial resistance pathogens in the healthcare setting"/>
        </authorList>
    </citation>
    <scope>NUCLEOTIDE SEQUENCE</scope>
    <source>
        <strain evidence="1">Stenotrophomonas_maltophilia_2021CK-00905</strain>
    </source>
</reference>
<keyword evidence="1" id="KW-0238">DNA-binding</keyword>
<evidence type="ECO:0000313" key="2">
    <source>
        <dbReference type="Proteomes" id="UP001214521"/>
    </source>
</evidence>
<dbReference type="Proteomes" id="UP001214521">
    <property type="component" value="Unassembled WGS sequence"/>
</dbReference>
<accession>A0AAI9CEY0</accession>
<evidence type="ECO:0000313" key="1">
    <source>
        <dbReference type="EMBL" id="EKT4443630.1"/>
    </source>
</evidence>
<sequence length="99" mass="10970">MIKVIVLDSQINERGGSFTNDRNENVEFTTRKQRAKLEADGFAYPFDVRLDKGQSGYPAGEYELDVPAMLQVNKGVATLSKFTILRPLQKAAPRPAAQA</sequence>
<proteinExistence type="predicted"/>
<dbReference type="AlphaFoldDB" id="A0AAI9CEY0"/>
<dbReference type="EMBL" id="ABLOMU010000096">
    <property type="protein sequence ID" value="EKT4443630.1"/>
    <property type="molecule type" value="Genomic_DNA"/>
</dbReference>
<gene>
    <name evidence="1" type="ORF">QEK83_004340</name>
</gene>